<protein>
    <submittedName>
        <fullName evidence="2">Uncharacterized protein</fullName>
    </submittedName>
</protein>
<name>A0A136JK71_9PEZI</name>
<gene>
    <name evidence="2" type="ORF">Micbo1qcDRAFT_200215</name>
</gene>
<reference evidence="3" key="1">
    <citation type="submission" date="2016-02" db="EMBL/GenBank/DDBJ databases">
        <title>Draft genome sequence of Microdochium bolleyi, a fungal endophyte of beachgrass.</title>
        <authorList>
            <consortium name="DOE Joint Genome Institute"/>
            <person name="David A.S."/>
            <person name="May G."/>
            <person name="Haridas S."/>
            <person name="Lim J."/>
            <person name="Wang M."/>
            <person name="Labutti K."/>
            <person name="Lipzen A."/>
            <person name="Barry K."/>
            <person name="Grigoriev I.V."/>
        </authorList>
    </citation>
    <scope>NUCLEOTIDE SEQUENCE [LARGE SCALE GENOMIC DNA]</scope>
    <source>
        <strain evidence="3">J235TASD1</strain>
    </source>
</reference>
<dbReference type="STRING" id="196109.A0A136JK71"/>
<evidence type="ECO:0000313" key="2">
    <source>
        <dbReference type="EMBL" id="KXJ97536.1"/>
    </source>
</evidence>
<dbReference type="InParanoid" id="A0A136JK71"/>
<accession>A0A136JK71</accession>
<feature type="compositionally biased region" description="Polar residues" evidence="1">
    <location>
        <begin position="34"/>
        <end position="65"/>
    </location>
</feature>
<evidence type="ECO:0000256" key="1">
    <source>
        <dbReference type="SAM" id="MobiDB-lite"/>
    </source>
</evidence>
<feature type="region of interest" description="Disordered" evidence="1">
    <location>
        <begin position="1"/>
        <end position="89"/>
    </location>
</feature>
<proteinExistence type="predicted"/>
<dbReference type="AlphaFoldDB" id="A0A136JK71"/>
<keyword evidence="3" id="KW-1185">Reference proteome</keyword>
<dbReference type="Proteomes" id="UP000070501">
    <property type="component" value="Unassembled WGS sequence"/>
</dbReference>
<sequence length="353" mass="38540">MSPPLANDPKPRVTAPRPVTVSDHIDQDRPLSQKPPQTRQPGVTSNDASAHQKPLQSEQTPSSDTPKPPATPPSEFQKAGPGFQHSVSATTTGWNCTGIHGFNPSSGHQPFAPHHQTAGFPAHTAIPSFFPHPSFGHLPPGFRPNMADYSNCAMPNQGQHFQPPVPDTTYGGMVHTWHPRFDGASGPPQYMVPGQPMVYGTVPMAYPQYQPAMASAPMVMQPMMTAGHQQPVYYAPGQPGPFMQPAQFANAQNPMFVGHAGVPAPQAPPDIMGIGKTGTEAWYEQCYNSQLESNKMSEPQDFKPADPDPGRMYPCREVDGAWTQRNLVTIERLDDARWYIDSHGRFYAVRSAD</sequence>
<organism evidence="2 3">
    <name type="scientific">Microdochium bolleyi</name>
    <dbReference type="NCBI Taxonomy" id="196109"/>
    <lineage>
        <taxon>Eukaryota</taxon>
        <taxon>Fungi</taxon>
        <taxon>Dikarya</taxon>
        <taxon>Ascomycota</taxon>
        <taxon>Pezizomycotina</taxon>
        <taxon>Sordariomycetes</taxon>
        <taxon>Xylariomycetidae</taxon>
        <taxon>Xylariales</taxon>
        <taxon>Microdochiaceae</taxon>
        <taxon>Microdochium</taxon>
    </lineage>
</organism>
<dbReference type="OrthoDB" id="5194044at2759"/>
<evidence type="ECO:0000313" key="3">
    <source>
        <dbReference type="Proteomes" id="UP000070501"/>
    </source>
</evidence>
<dbReference type="EMBL" id="KQ964245">
    <property type="protein sequence ID" value="KXJ97536.1"/>
    <property type="molecule type" value="Genomic_DNA"/>
</dbReference>